<keyword evidence="10" id="KW-0443">Lipid metabolism</keyword>
<evidence type="ECO:0000256" key="9">
    <source>
        <dbReference type="ARBA" id="ARBA00023034"/>
    </source>
</evidence>
<organism evidence="14 15">
    <name type="scientific">Salvator merianae</name>
    <name type="common">Argentine black and white tegu</name>
    <name type="synonym">Tupinambis merianae</name>
    <dbReference type="NCBI Taxonomy" id="96440"/>
    <lineage>
        <taxon>Eukaryota</taxon>
        <taxon>Metazoa</taxon>
        <taxon>Chordata</taxon>
        <taxon>Craniata</taxon>
        <taxon>Vertebrata</taxon>
        <taxon>Euteleostomi</taxon>
        <taxon>Lepidosauria</taxon>
        <taxon>Squamata</taxon>
        <taxon>Bifurcata</taxon>
        <taxon>Unidentata</taxon>
        <taxon>Episquamata</taxon>
        <taxon>Laterata</taxon>
        <taxon>Teiioidea</taxon>
        <taxon>Teiidae</taxon>
        <taxon>Salvator</taxon>
    </lineage>
</organism>
<dbReference type="AlphaFoldDB" id="A0A8D0BPF5"/>
<evidence type="ECO:0000256" key="10">
    <source>
        <dbReference type="ARBA" id="ARBA00023098"/>
    </source>
</evidence>
<keyword evidence="5" id="KW-0808">Transferase</keyword>
<dbReference type="Ensembl" id="ENSSMRT00000012851.1">
    <property type="protein sequence ID" value="ENSSMRP00000011039.1"/>
    <property type="gene ID" value="ENSSMRG00000008695.1"/>
</dbReference>
<dbReference type="Pfam" id="PF01762">
    <property type="entry name" value="Galactosyl_T"/>
    <property type="match status" value="1"/>
</dbReference>
<comment type="similarity">
    <text evidence="3 13">Belongs to the glycosyltransferase 31 family.</text>
</comment>
<evidence type="ECO:0000313" key="15">
    <source>
        <dbReference type="Proteomes" id="UP000694421"/>
    </source>
</evidence>
<dbReference type="PANTHER" id="PTHR11214:SF29">
    <property type="entry name" value="BETA-1,3-GALACTOSYLTRANSFERASE 9"/>
    <property type="match status" value="1"/>
</dbReference>
<evidence type="ECO:0000256" key="6">
    <source>
        <dbReference type="ARBA" id="ARBA00022692"/>
    </source>
</evidence>
<proteinExistence type="inferred from homology"/>
<protein>
    <recommendedName>
        <fullName evidence="13">Hexosyltransferase</fullName>
        <ecNumber evidence="13">2.4.1.-</ecNumber>
    </recommendedName>
</protein>
<evidence type="ECO:0000313" key="14">
    <source>
        <dbReference type="Ensembl" id="ENSSMRP00000011039.1"/>
    </source>
</evidence>
<evidence type="ECO:0000256" key="12">
    <source>
        <dbReference type="ARBA" id="ARBA00023180"/>
    </source>
</evidence>
<evidence type="ECO:0000256" key="8">
    <source>
        <dbReference type="ARBA" id="ARBA00022989"/>
    </source>
</evidence>
<evidence type="ECO:0000256" key="1">
    <source>
        <dbReference type="ARBA" id="ARBA00004323"/>
    </source>
</evidence>
<keyword evidence="4 13" id="KW-0328">Glycosyltransferase</keyword>
<evidence type="ECO:0000256" key="5">
    <source>
        <dbReference type="ARBA" id="ARBA00022679"/>
    </source>
</evidence>
<dbReference type="EC" id="2.4.1.-" evidence="13"/>
<dbReference type="PANTHER" id="PTHR11214">
    <property type="entry name" value="BETA-1,3-N-ACETYLGLUCOSAMINYLTRANSFERASE"/>
    <property type="match status" value="1"/>
</dbReference>
<dbReference type="GO" id="GO:0000139">
    <property type="term" value="C:Golgi membrane"/>
    <property type="evidence" value="ECO:0007669"/>
    <property type="project" value="UniProtKB-SubCell"/>
</dbReference>
<keyword evidence="6 13" id="KW-0812">Transmembrane</keyword>
<evidence type="ECO:0000256" key="7">
    <source>
        <dbReference type="ARBA" id="ARBA00022968"/>
    </source>
</evidence>
<evidence type="ECO:0000256" key="3">
    <source>
        <dbReference type="ARBA" id="ARBA00008661"/>
    </source>
</evidence>
<evidence type="ECO:0000256" key="11">
    <source>
        <dbReference type="ARBA" id="ARBA00023136"/>
    </source>
</evidence>
<dbReference type="FunFam" id="3.90.550.50:FF:000001">
    <property type="entry name" value="Hexosyltransferase"/>
    <property type="match status" value="1"/>
</dbReference>
<dbReference type="GO" id="GO:0006629">
    <property type="term" value="P:lipid metabolic process"/>
    <property type="evidence" value="ECO:0007669"/>
    <property type="project" value="UniProtKB-KW"/>
</dbReference>
<evidence type="ECO:0000256" key="13">
    <source>
        <dbReference type="RuleBase" id="RU363063"/>
    </source>
</evidence>
<comment type="subcellular location">
    <subcellularLocation>
        <location evidence="1 13">Golgi apparatus membrane</location>
        <topology evidence="1 13">Single-pass type II membrane protein</topology>
    </subcellularLocation>
</comment>
<feature type="transmembrane region" description="Helical" evidence="13">
    <location>
        <begin position="17"/>
        <end position="34"/>
    </location>
</feature>
<keyword evidence="12" id="KW-0325">Glycoprotein</keyword>
<comment type="pathway">
    <text evidence="2">Protein modification; protein glycosylation.</text>
</comment>
<name>A0A8D0BPF5_SALMN</name>
<keyword evidence="11 13" id="KW-0472">Membrane</keyword>
<keyword evidence="9 13" id="KW-0333">Golgi apparatus</keyword>
<keyword evidence="7 13" id="KW-0735">Signal-anchor</keyword>
<evidence type="ECO:0000256" key="4">
    <source>
        <dbReference type="ARBA" id="ARBA00022676"/>
    </source>
</evidence>
<dbReference type="InterPro" id="IPR002659">
    <property type="entry name" value="Glyco_trans_31"/>
</dbReference>
<sequence>MSHQIHTAVIQLPFKKYFLIDLLLVLLLTLVSHLKEKARKLDMSPLKANISKSYLTSNSEACSSQEIFLLILVFSSPGNSSRREVIRETWANVTQVKGYSTRVLFLLGRPPTEATQLEVTNETHRYQDLIQGAFLDSPENQTLKIVKATEWIVTFCSSAKFILKTDEMMFVNLPGLVEYLLNLRTHPEDIYLGRLMHHEAPNRDPQSHSFIPLQKYPEDYYPDHCSTTAFVITQDVAQKIYVTSSEVSILLPPGVFVGLCAQKAGVRPIHSSRFSGKRHIGYNRCCYKFIFTSFVARDSQLLQEWQDLRSSKDCTMLETYYGLVSCKLPKSHNCSILWVQDYPTPFGLFNSLHYT</sequence>
<dbReference type="GO" id="GO:0016758">
    <property type="term" value="F:hexosyltransferase activity"/>
    <property type="evidence" value="ECO:0007669"/>
    <property type="project" value="InterPro"/>
</dbReference>
<dbReference type="Proteomes" id="UP000694421">
    <property type="component" value="Unplaced"/>
</dbReference>
<evidence type="ECO:0000256" key="2">
    <source>
        <dbReference type="ARBA" id="ARBA00004922"/>
    </source>
</evidence>
<dbReference type="Gene3D" id="3.90.550.50">
    <property type="match status" value="1"/>
</dbReference>
<keyword evidence="15" id="KW-1185">Reference proteome</keyword>
<keyword evidence="8 13" id="KW-1133">Transmembrane helix</keyword>
<dbReference type="OMA" id="VFKEVPM"/>
<reference evidence="14" key="2">
    <citation type="submission" date="2025-09" db="UniProtKB">
        <authorList>
            <consortium name="Ensembl"/>
        </authorList>
    </citation>
    <scope>IDENTIFICATION</scope>
</reference>
<dbReference type="GO" id="GO:0006493">
    <property type="term" value="P:protein O-linked glycosylation"/>
    <property type="evidence" value="ECO:0007669"/>
    <property type="project" value="TreeGrafter"/>
</dbReference>
<dbReference type="GeneTree" id="ENSGT00940000162230"/>
<reference evidence="14" key="1">
    <citation type="submission" date="2025-08" db="UniProtKB">
        <authorList>
            <consortium name="Ensembl"/>
        </authorList>
    </citation>
    <scope>IDENTIFICATION</scope>
</reference>
<accession>A0A8D0BPF5</accession>